<protein>
    <recommendedName>
        <fullName evidence="7">Phosphatidylglycerol--prolipoprotein diacylglyceryl transferase</fullName>
        <ecNumber evidence="7">2.5.1.145</ecNumber>
    </recommendedName>
</protein>
<comment type="catalytic activity">
    <reaction evidence="7">
        <text>L-cysteinyl-[prolipoprotein] + a 1,2-diacyl-sn-glycero-3-phospho-(1'-sn-glycerol) = an S-1,2-diacyl-sn-glyceryl-L-cysteinyl-[prolipoprotein] + sn-glycerol 1-phosphate + H(+)</text>
        <dbReference type="Rhea" id="RHEA:56712"/>
        <dbReference type="Rhea" id="RHEA-COMP:14679"/>
        <dbReference type="Rhea" id="RHEA-COMP:14680"/>
        <dbReference type="ChEBI" id="CHEBI:15378"/>
        <dbReference type="ChEBI" id="CHEBI:29950"/>
        <dbReference type="ChEBI" id="CHEBI:57685"/>
        <dbReference type="ChEBI" id="CHEBI:64716"/>
        <dbReference type="ChEBI" id="CHEBI:140658"/>
        <dbReference type="EC" id="2.5.1.145"/>
    </reaction>
</comment>
<reference evidence="8 9" key="1">
    <citation type="submission" date="2014-04" db="EMBL/GenBank/DDBJ databases">
        <title>Whole genome sequence of 'Brachyspira hampsonii' D13-03603F2.</title>
        <authorList>
            <person name="Patterson A.H."/>
            <person name="Chaban B."/>
            <person name="Fernando C."/>
            <person name="Harding J.C."/>
            <person name="Hill J.E."/>
        </authorList>
    </citation>
    <scope>NUCLEOTIDE SEQUENCE [LARGE SCALE GENOMIC DNA]</scope>
    <source>
        <strain evidence="8 9">D13-03603F2</strain>
    </source>
</reference>
<name>A0ABX5B7R0_9SPIR</name>
<organism evidence="8 9">
    <name type="scientific">Brachyspira murdochii</name>
    <dbReference type="NCBI Taxonomy" id="84378"/>
    <lineage>
        <taxon>Bacteria</taxon>
        <taxon>Pseudomonadati</taxon>
        <taxon>Spirochaetota</taxon>
        <taxon>Spirochaetia</taxon>
        <taxon>Brachyspirales</taxon>
        <taxon>Brachyspiraceae</taxon>
        <taxon>Brachyspira</taxon>
    </lineage>
</organism>
<gene>
    <name evidence="7" type="primary">lgt</name>
    <name evidence="8" type="ORF">DJ52_00220</name>
</gene>
<dbReference type="GO" id="GO:0016740">
    <property type="term" value="F:transferase activity"/>
    <property type="evidence" value="ECO:0007669"/>
    <property type="project" value="UniProtKB-KW"/>
</dbReference>
<keyword evidence="6 7" id="KW-0472">Membrane</keyword>
<dbReference type="RefSeq" id="WP_104617755.1">
    <property type="nucleotide sequence ID" value="NZ_JJMJ01000005.1"/>
</dbReference>
<accession>A0ABX5B7R0</accession>
<comment type="subcellular location">
    <subcellularLocation>
        <location evidence="7">Cell membrane</location>
        <topology evidence="7">Multi-pass membrane protein</topology>
    </subcellularLocation>
</comment>
<dbReference type="EC" id="2.5.1.145" evidence="7"/>
<evidence type="ECO:0000256" key="6">
    <source>
        <dbReference type="ARBA" id="ARBA00023136"/>
    </source>
</evidence>
<evidence type="ECO:0000256" key="2">
    <source>
        <dbReference type="ARBA" id="ARBA00022475"/>
    </source>
</evidence>
<keyword evidence="2 7" id="KW-1003">Cell membrane</keyword>
<proteinExistence type="inferred from homology"/>
<evidence type="ECO:0000313" key="9">
    <source>
        <dbReference type="Proteomes" id="UP000238924"/>
    </source>
</evidence>
<evidence type="ECO:0000256" key="4">
    <source>
        <dbReference type="ARBA" id="ARBA00022692"/>
    </source>
</evidence>
<comment type="caution">
    <text evidence="8">The sequence shown here is derived from an EMBL/GenBank/DDBJ whole genome shotgun (WGS) entry which is preliminary data.</text>
</comment>
<keyword evidence="4 7" id="KW-0812">Transmembrane</keyword>
<dbReference type="InterPro" id="IPR001640">
    <property type="entry name" value="Lgt"/>
</dbReference>
<feature type="transmembrane region" description="Helical" evidence="7">
    <location>
        <begin position="270"/>
        <end position="291"/>
    </location>
</feature>
<dbReference type="PANTHER" id="PTHR30589:SF0">
    <property type="entry name" value="PHOSPHATIDYLGLYCEROL--PROLIPOPROTEIN DIACYLGLYCERYL TRANSFERASE"/>
    <property type="match status" value="1"/>
</dbReference>
<feature type="transmembrane region" description="Helical" evidence="7">
    <location>
        <begin position="64"/>
        <end position="83"/>
    </location>
</feature>
<keyword evidence="9" id="KW-1185">Reference proteome</keyword>
<keyword evidence="3 7" id="KW-0808">Transferase</keyword>
<keyword evidence="5 7" id="KW-1133">Transmembrane helix</keyword>
<dbReference type="Proteomes" id="UP000238924">
    <property type="component" value="Unassembled WGS sequence"/>
</dbReference>
<dbReference type="EMBL" id="JJMJ01000005">
    <property type="protein sequence ID" value="PPS23243.1"/>
    <property type="molecule type" value="Genomic_DNA"/>
</dbReference>
<comment type="function">
    <text evidence="7">Catalyzes the transfer of the diacylglyceryl group from phosphatidylglycerol to the sulfhydryl group of the N-terminal cysteine of a prolipoprotein, the first step in the formation of mature lipoproteins.</text>
</comment>
<feature type="transmembrane region" description="Helical" evidence="7">
    <location>
        <begin position="103"/>
        <end position="126"/>
    </location>
</feature>
<evidence type="ECO:0000313" key="8">
    <source>
        <dbReference type="EMBL" id="PPS23243.1"/>
    </source>
</evidence>
<feature type="binding site" evidence="7">
    <location>
        <position position="154"/>
    </location>
    <ligand>
        <name>a 1,2-diacyl-sn-glycero-3-phospho-(1'-sn-glycerol)</name>
        <dbReference type="ChEBI" id="CHEBI:64716"/>
    </ligand>
</feature>
<sequence length="316" mass="36090">MTYPEFFTPFVFPPSIPILGAIRWYGLMYIVGIVTSCIVLYFVKKRGWIKFNADEKNGDIYDMVFYAAVGAIVGARIGYFLFYSPKSFLTPWEIIGINIDNGFTFTGFAGMSFHGGFIGMFIALFIFSKKYKYDFYNITDNGTLPASLCLFFGRIGNFMNAELYGRVTDSFLGMKFPLYDAVGGYERWASMFEAIRPYTEPRHPSQLYEAFLEGIVLALVSFLIGYLSEKNKKIRPGTRLWVWILLYGLFRTLIEQFARDITEWTVGPITAGAIYSVPMVIIGAVMLIYIYTRKDNKDNNAALEVNTKEAKKNKKK</sequence>
<evidence type="ECO:0000256" key="1">
    <source>
        <dbReference type="ARBA" id="ARBA00007150"/>
    </source>
</evidence>
<comment type="pathway">
    <text evidence="7">Protein modification; lipoprotein biosynthesis (diacylglyceryl transfer).</text>
</comment>
<evidence type="ECO:0000256" key="3">
    <source>
        <dbReference type="ARBA" id="ARBA00022679"/>
    </source>
</evidence>
<feature type="transmembrane region" description="Helical" evidence="7">
    <location>
        <begin position="22"/>
        <end position="43"/>
    </location>
</feature>
<dbReference type="Pfam" id="PF01790">
    <property type="entry name" value="LGT"/>
    <property type="match status" value="1"/>
</dbReference>
<dbReference type="NCBIfam" id="TIGR00544">
    <property type="entry name" value="lgt"/>
    <property type="match status" value="1"/>
</dbReference>
<evidence type="ECO:0000256" key="7">
    <source>
        <dbReference type="HAMAP-Rule" id="MF_01147"/>
    </source>
</evidence>
<evidence type="ECO:0000256" key="5">
    <source>
        <dbReference type="ARBA" id="ARBA00022989"/>
    </source>
</evidence>
<dbReference type="PROSITE" id="PS01311">
    <property type="entry name" value="LGT"/>
    <property type="match status" value="1"/>
</dbReference>
<dbReference type="HAMAP" id="MF_01147">
    <property type="entry name" value="Lgt"/>
    <property type="match status" value="1"/>
</dbReference>
<comment type="similarity">
    <text evidence="1 7">Belongs to the Lgt family.</text>
</comment>
<feature type="transmembrane region" description="Helical" evidence="7">
    <location>
        <begin position="240"/>
        <end position="258"/>
    </location>
</feature>
<dbReference type="PANTHER" id="PTHR30589">
    <property type="entry name" value="PROLIPOPROTEIN DIACYLGLYCERYL TRANSFERASE"/>
    <property type="match status" value="1"/>
</dbReference>